<sequence length="296" mass="33455">MAETYARYIDALERERANLTRSRCITSAKQNACIDKIMEVYLETETDRAKLAPAIKSRRKAAHNLMHNILAELGVPLFFVCALALPITSLASIKNTSLFVKLVQEWWNAAEIPPQFGDFITDLRGKHSIPEQPSAHFLRNPATLDPYRRTWSDDAVLEEQSLEANTAKRRKLGQQVDRATEPRTHVNTLERRDTNEEIIWNNNDLVDGHTDSNSDDSDDNNHDDGEGTQEFDRGGEEASADAPLGGKVYKLKVIDAIRILVNVKDHEVRLMMPNRSDLRPLIANAVYSFITFSVVN</sequence>
<evidence type="ECO:0000313" key="2">
    <source>
        <dbReference type="Proteomes" id="UP000836387"/>
    </source>
</evidence>
<feature type="non-terminal residue" evidence="1">
    <location>
        <position position="296"/>
    </location>
</feature>
<accession>A0ACA9UNJ3</accession>
<proteinExistence type="predicted"/>
<dbReference type="Proteomes" id="UP000836387">
    <property type="component" value="Unassembled WGS sequence"/>
</dbReference>
<reference evidence="1" key="1">
    <citation type="submission" date="2020-04" db="EMBL/GenBank/DDBJ databases">
        <authorList>
            <person name="Broberg M."/>
        </authorList>
    </citation>
    <scope>NUCLEOTIDE SEQUENCE</scope>
</reference>
<gene>
    <name evidence="1" type="ORF">CRV2_00016682</name>
</gene>
<reference evidence="1" key="2">
    <citation type="submission" date="2021-10" db="EMBL/GenBank/DDBJ databases">
        <authorList>
            <person name="Piombo E."/>
        </authorList>
    </citation>
    <scope>NUCLEOTIDE SEQUENCE</scope>
</reference>
<organism evidence="1 2">
    <name type="scientific">Clonostachys rosea f. rosea IK726</name>
    <dbReference type="NCBI Taxonomy" id="1349383"/>
    <lineage>
        <taxon>Eukaryota</taxon>
        <taxon>Fungi</taxon>
        <taxon>Dikarya</taxon>
        <taxon>Ascomycota</taxon>
        <taxon>Pezizomycotina</taxon>
        <taxon>Sordariomycetes</taxon>
        <taxon>Hypocreomycetidae</taxon>
        <taxon>Hypocreales</taxon>
        <taxon>Bionectriaceae</taxon>
        <taxon>Clonostachys</taxon>
    </lineage>
</organism>
<name>A0ACA9UNJ3_BIOOC</name>
<protein>
    <submittedName>
        <fullName evidence="1">Uncharacterized protein</fullName>
    </submittedName>
</protein>
<dbReference type="EMBL" id="CADEHS020000569">
    <property type="protein sequence ID" value="CAG9954318.1"/>
    <property type="molecule type" value="Genomic_DNA"/>
</dbReference>
<evidence type="ECO:0000313" key="1">
    <source>
        <dbReference type="EMBL" id="CAG9954318.1"/>
    </source>
</evidence>
<keyword evidence="2" id="KW-1185">Reference proteome</keyword>
<comment type="caution">
    <text evidence="1">The sequence shown here is derived from an EMBL/GenBank/DDBJ whole genome shotgun (WGS) entry which is preliminary data.</text>
</comment>